<protein>
    <submittedName>
        <fullName evidence="2">Peptidase A24A prepilin type IV</fullName>
    </submittedName>
</protein>
<dbReference type="EMBL" id="FPLJ01000069">
    <property type="protein sequence ID" value="SGY96076.1"/>
    <property type="molecule type" value="Genomic_DNA"/>
</dbReference>
<proteinExistence type="predicted"/>
<dbReference type="AlphaFoldDB" id="A0A1L0BRH0"/>
<dbReference type="Proteomes" id="UP000183794">
    <property type="component" value="Unassembled WGS sequence"/>
</dbReference>
<evidence type="ECO:0000313" key="3">
    <source>
        <dbReference type="Proteomes" id="UP000182660"/>
    </source>
</evidence>
<gene>
    <name evidence="1" type="ORF">MT2528_3125</name>
    <name evidence="2" type="ORF">NVI5450_3322</name>
</gene>
<sequence length="46" mass="5109">MGGLLSVFYLIKDRLILKKARADECGLPYGLAISFGFYITIINNSI</sequence>
<accession>A0A1L0BRH0</accession>
<evidence type="ECO:0000313" key="4">
    <source>
        <dbReference type="Proteomes" id="UP000183794"/>
    </source>
</evidence>
<name>A0A1L0BRH0_9GAMM</name>
<evidence type="ECO:0000313" key="2">
    <source>
        <dbReference type="EMBL" id="SGZ08406.1"/>
    </source>
</evidence>
<evidence type="ECO:0000313" key="1">
    <source>
        <dbReference type="EMBL" id="SGY96076.1"/>
    </source>
</evidence>
<dbReference type="EMBL" id="FPLD01000091">
    <property type="protein sequence ID" value="SGZ08406.1"/>
    <property type="molecule type" value="Genomic_DNA"/>
</dbReference>
<reference evidence="1 3" key="1">
    <citation type="submission" date="2016-11" db="EMBL/GenBank/DDBJ databases">
        <authorList>
            <person name="Klemetsen T."/>
        </authorList>
    </citation>
    <scope>NUCLEOTIDE SEQUENCE [LARGE SCALE GENOMIC DNA]</scope>
    <source>
        <strain evidence="1">MT 2528</strain>
    </source>
</reference>
<keyword evidence="3" id="KW-1185">Reference proteome</keyword>
<organism evidence="2 4">
    <name type="scientific">Moritella viscosa</name>
    <dbReference type="NCBI Taxonomy" id="80854"/>
    <lineage>
        <taxon>Bacteria</taxon>
        <taxon>Pseudomonadati</taxon>
        <taxon>Pseudomonadota</taxon>
        <taxon>Gammaproteobacteria</taxon>
        <taxon>Alteromonadales</taxon>
        <taxon>Moritellaceae</taxon>
        <taxon>Moritella</taxon>
    </lineage>
</organism>
<reference evidence="2 4" key="2">
    <citation type="submission" date="2016-11" db="EMBL/GenBank/DDBJ databases">
        <authorList>
            <person name="Jaros S."/>
            <person name="Januszkiewicz K."/>
            <person name="Wedrychowicz H."/>
        </authorList>
    </citation>
    <scope>NUCLEOTIDE SEQUENCE [LARGE SCALE GENOMIC DNA]</scope>
    <source>
        <strain evidence="2">NVI 5450</strain>
    </source>
</reference>
<dbReference type="Proteomes" id="UP000182660">
    <property type="component" value="Unassembled WGS sequence"/>
</dbReference>